<keyword evidence="1" id="KW-0472">Membrane</keyword>
<accession>A0ABV9UAR7</accession>
<organism evidence="2 3">
    <name type="scientific">Actinomadura gamaensis</name>
    <dbReference type="NCBI Taxonomy" id="1763541"/>
    <lineage>
        <taxon>Bacteria</taxon>
        <taxon>Bacillati</taxon>
        <taxon>Actinomycetota</taxon>
        <taxon>Actinomycetes</taxon>
        <taxon>Streptosporangiales</taxon>
        <taxon>Thermomonosporaceae</taxon>
        <taxon>Actinomadura</taxon>
    </lineage>
</organism>
<evidence type="ECO:0000256" key="1">
    <source>
        <dbReference type="SAM" id="Phobius"/>
    </source>
</evidence>
<keyword evidence="1" id="KW-1133">Transmembrane helix</keyword>
<evidence type="ECO:0000313" key="2">
    <source>
        <dbReference type="EMBL" id="MFC4913239.1"/>
    </source>
</evidence>
<feature type="transmembrane region" description="Helical" evidence="1">
    <location>
        <begin position="12"/>
        <end position="40"/>
    </location>
</feature>
<name>A0ABV9UAR7_9ACTN</name>
<dbReference type="EMBL" id="JBHSIT010000016">
    <property type="protein sequence ID" value="MFC4913239.1"/>
    <property type="molecule type" value="Genomic_DNA"/>
</dbReference>
<proteinExistence type="predicted"/>
<keyword evidence="1" id="KW-0812">Transmembrane</keyword>
<comment type="caution">
    <text evidence="2">The sequence shown here is derived from an EMBL/GenBank/DDBJ whole genome shotgun (WGS) entry which is preliminary data.</text>
</comment>
<reference evidence="3" key="1">
    <citation type="journal article" date="2019" name="Int. J. Syst. Evol. Microbiol.">
        <title>The Global Catalogue of Microorganisms (GCM) 10K type strain sequencing project: providing services to taxonomists for standard genome sequencing and annotation.</title>
        <authorList>
            <consortium name="The Broad Institute Genomics Platform"/>
            <consortium name="The Broad Institute Genome Sequencing Center for Infectious Disease"/>
            <person name="Wu L."/>
            <person name="Ma J."/>
        </authorList>
    </citation>
    <scope>NUCLEOTIDE SEQUENCE [LARGE SCALE GENOMIC DNA]</scope>
    <source>
        <strain evidence="3">KLKA75</strain>
    </source>
</reference>
<sequence>MDDPVSTVINVALLFLVLPFAIWFFFSWTFALALTPFVALGRILFRRPWPVVAFRAGGVWEYREYTQSWTEAGRLMKQARAEIDAYGQAYCLTGGIGQADSAGTAAPIGQVAPPGSYGVNSQQRPENWGS</sequence>
<keyword evidence="3" id="KW-1185">Reference proteome</keyword>
<evidence type="ECO:0000313" key="3">
    <source>
        <dbReference type="Proteomes" id="UP001595872"/>
    </source>
</evidence>
<gene>
    <name evidence="2" type="ORF">ACFPCY_38490</name>
</gene>
<dbReference type="Proteomes" id="UP001595872">
    <property type="component" value="Unassembled WGS sequence"/>
</dbReference>
<dbReference type="RefSeq" id="WP_378263969.1">
    <property type="nucleotide sequence ID" value="NZ_JBHSIT010000016.1"/>
</dbReference>
<protein>
    <submittedName>
        <fullName evidence="2">Uncharacterized protein</fullName>
    </submittedName>
</protein>